<evidence type="ECO:0000256" key="3">
    <source>
        <dbReference type="ARBA" id="ARBA00023100"/>
    </source>
</evidence>
<evidence type="ECO:0000256" key="6">
    <source>
        <dbReference type="PIRSR" id="PIRSR606118-50"/>
    </source>
</evidence>
<proteinExistence type="inferred from homology"/>
<comment type="similarity">
    <text evidence="1">Belongs to the site-specific recombinase resolvase family.</text>
</comment>
<dbReference type="PANTHER" id="PTHR30461:SF2">
    <property type="entry name" value="SERINE RECOMBINASE PINE-RELATED"/>
    <property type="match status" value="1"/>
</dbReference>
<evidence type="ECO:0000313" key="8">
    <source>
        <dbReference type="EMBL" id="BBA36243.1"/>
    </source>
</evidence>
<keyword evidence="3" id="KW-0230">DNA invertase</keyword>
<name>A0A250KX54_9GAMM</name>
<keyword evidence="9" id="KW-1185">Reference proteome</keyword>
<dbReference type="SUPFAM" id="SSF53041">
    <property type="entry name" value="Resolvase-like"/>
    <property type="match status" value="1"/>
</dbReference>
<reference evidence="8 9" key="1">
    <citation type="submission" date="2016-12" db="EMBL/GenBank/DDBJ databases">
        <title>Genome sequencing of Methylocaldum marinum.</title>
        <authorList>
            <person name="Takeuchi M."/>
            <person name="Kamagata Y."/>
            <person name="Hiraoka S."/>
            <person name="Oshima K."/>
            <person name="Hattori M."/>
            <person name="Iwasaki W."/>
        </authorList>
    </citation>
    <scope>NUCLEOTIDE SEQUENCE [LARGE SCALE GENOMIC DNA]</scope>
    <source>
        <strain evidence="8 9">S8</strain>
    </source>
</reference>
<dbReference type="Gene3D" id="3.40.50.1390">
    <property type="entry name" value="Resolvase, N-terminal catalytic domain"/>
    <property type="match status" value="1"/>
</dbReference>
<evidence type="ECO:0000259" key="7">
    <source>
        <dbReference type="PROSITE" id="PS51736"/>
    </source>
</evidence>
<dbReference type="EMBL" id="AP017928">
    <property type="protein sequence ID" value="BBA36243.1"/>
    <property type="molecule type" value="Genomic_DNA"/>
</dbReference>
<accession>A0A250KX54</accession>
<feature type="active site" description="O-(5'-phospho-DNA)-serine intermediate" evidence="6">
    <location>
        <position position="9"/>
    </location>
</feature>
<dbReference type="KEGG" id="mmai:sS8_4313"/>
<keyword evidence="4" id="KW-0238">DNA-binding</keyword>
<dbReference type="InterPro" id="IPR036162">
    <property type="entry name" value="Resolvase-like_N_sf"/>
</dbReference>
<dbReference type="InterPro" id="IPR006119">
    <property type="entry name" value="Resolv_N"/>
</dbReference>
<dbReference type="Gene3D" id="1.10.10.60">
    <property type="entry name" value="Homeodomain-like"/>
    <property type="match status" value="1"/>
</dbReference>
<dbReference type="OrthoDB" id="9797501at2"/>
<dbReference type="InterPro" id="IPR006120">
    <property type="entry name" value="Resolvase_HTH_dom"/>
</dbReference>
<dbReference type="FunFam" id="3.40.50.1390:FF:000001">
    <property type="entry name" value="DNA recombinase"/>
    <property type="match status" value="1"/>
</dbReference>
<dbReference type="Proteomes" id="UP000266313">
    <property type="component" value="Chromosome"/>
</dbReference>
<evidence type="ECO:0000256" key="5">
    <source>
        <dbReference type="ARBA" id="ARBA00023172"/>
    </source>
</evidence>
<keyword evidence="2" id="KW-0229">DNA integration</keyword>
<feature type="domain" description="Resolvase/invertase-type recombinase catalytic" evidence="7">
    <location>
        <begin position="1"/>
        <end position="134"/>
    </location>
</feature>
<dbReference type="PANTHER" id="PTHR30461">
    <property type="entry name" value="DNA-INVERTASE FROM LAMBDOID PROPHAGE"/>
    <property type="match status" value="1"/>
</dbReference>
<dbReference type="AlphaFoldDB" id="A0A250KX54"/>
<dbReference type="Pfam" id="PF02796">
    <property type="entry name" value="HTH_7"/>
    <property type="match status" value="1"/>
</dbReference>
<protein>
    <submittedName>
        <fullName evidence="8">Resolvase domain protein</fullName>
    </submittedName>
</protein>
<evidence type="ECO:0000256" key="2">
    <source>
        <dbReference type="ARBA" id="ARBA00022908"/>
    </source>
</evidence>
<dbReference type="RefSeq" id="WP_119631452.1">
    <property type="nucleotide sequence ID" value="NZ_AP017928.1"/>
</dbReference>
<organism evidence="8 9">
    <name type="scientific">Methylocaldum marinum</name>
    <dbReference type="NCBI Taxonomy" id="1432792"/>
    <lineage>
        <taxon>Bacteria</taxon>
        <taxon>Pseudomonadati</taxon>
        <taxon>Pseudomonadota</taxon>
        <taxon>Gammaproteobacteria</taxon>
        <taxon>Methylococcales</taxon>
        <taxon>Methylococcaceae</taxon>
        <taxon>Methylocaldum</taxon>
    </lineage>
</organism>
<evidence type="ECO:0000256" key="4">
    <source>
        <dbReference type="ARBA" id="ARBA00023125"/>
    </source>
</evidence>
<evidence type="ECO:0000313" key="9">
    <source>
        <dbReference type="Proteomes" id="UP000266313"/>
    </source>
</evidence>
<dbReference type="GO" id="GO:0015074">
    <property type="term" value="P:DNA integration"/>
    <property type="evidence" value="ECO:0007669"/>
    <property type="project" value="UniProtKB-KW"/>
</dbReference>
<dbReference type="InterPro" id="IPR050639">
    <property type="entry name" value="SSR_resolvase"/>
</dbReference>
<dbReference type="GO" id="GO:0003677">
    <property type="term" value="F:DNA binding"/>
    <property type="evidence" value="ECO:0007669"/>
    <property type="project" value="UniProtKB-KW"/>
</dbReference>
<evidence type="ECO:0000256" key="1">
    <source>
        <dbReference type="ARBA" id="ARBA00009913"/>
    </source>
</evidence>
<dbReference type="GO" id="GO:0000150">
    <property type="term" value="F:DNA strand exchange activity"/>
    <property type="evidence" value="ECO:0007669"/>
    <property type="project" value="UniProtKB-KW"/>
</dbReference>
<dbReference type="PROSITE" id="PS00398">
    <property type="entry name" value="RECOMBINASES_2"/>
    <property type="match status" value="1"/>
</dbReference>
<sequence length="185" mass="20763">MLIGYARASIFDQTLAQQHDALSGAGCARIFEDRITGSKALRPGLSRVFAVARSGDVLVVWRLDRLGRSLRDLIDLMGKLKRRGIGLKSLQESIDTTSDSGKAIFPLFDALAEFERNLNRERTRARLNAASAEGRRTGRPKRLAPAKRRLAVSLYHQREQSVDEICRMMGISKPTLYKYVEEADE</sequence>
<dbReference type="SMART" id="SM00857">
    <property type="entry name" value="Resolvase"/>
    <property type="match status" value="1"/>
</dbReference>
<dbReference type="InterPro" id="IPR006118">
    <property type="entry name" value="Recombinase_CS"/>
</dbReference>
<dbReference type="PROSITE" id="PS51736">
    <property type="entry name" value="RECOMBINASES_3"/>
    <property type="match status" value="1"/>
</dbReference>
<keyword evidence="5" id="KW-0233">DNA recombination</keyword>
<dbReference type="CDD" id="cd03768">
    <property type="entry name" value="SR_ResInv"/>
    <property type="match status" value="1"/>
</dbReference>
<gene>
    <name evidence="8" type="ORF">sS8_4313</name>
</gene>
<dbReference type="Pfam" id="PF00239">
    <property type="entry name" value="Resolvase"/>
    <property type="match status" value="1"/>
</dbReference>